<comment type="subcellular location">
    <subcellularLocation>
        <location evidence="1">Membrane</location>
        <topology evidence="1">Single-pass membrane protein</topology>
    </subcellularLocation>
</comment>
<evidence type="ECO:0000313" key="4">
    <source>
        <dbReference type="Proteomes" id="UP000044625"/>
    </source>
</evidence>
<keyword evidence="4" id="KW-1185">Reference proteome</keyword>
<evidence type="ECO:0000256" key="2">
    <source>
        <dbReference type="SAM" id="Phobius"/>
    </source>
</evidence>
<reference evidence="3 4" key="1">
    <citation type="submission" date="2015-03" db="EMBL/GenBank/DDBJ databases">
        <authorList>
            <consortium name="Pathogen Informatics"/>
            <person name="Murphy D."/>
        </authorList>
    </citation>
    <scope>NUCLEOTIDE SEQUENCE [LARGE SCALE GENOMIC DNA]</scope>
    <source>
        <strain evidence="4">type strain: CIP110230</strain>
    </source>
</reference>
<keyword evidence="2" id="KW-0472">Membrane</keyword>
<keyword evidence="2" id="KW-0812">Transmembrane</keyword>
<comment type="caution">
    <text evidence="3">The sequence shown here is derived from an EMBL/GenBank/DDBJ whole genome shotgun (WGS) entry which is preliminary data.</text>
</comment>
<name>A0ABP1ZLI0_9GAMM</name>
<sequence length="36" mass="4155">MTNQKGFTLIELMVMLAATIQLIVYTDISFRIKTHI</sequence>
<organism evidence="3 4">
    <name type="scientific">Yersinia pekkanenii</name>
    <dbReference type="NCBI Taxonomy" id="1288385"/>
    <lineage>
        <taxon>Bacteria</taxon>
        <taxon>Pseudomonadati</taxon>
        <taxon>Pseudomonadota</taxon>
        <taxon>Gammaproteobacteria</taxon>
        <taxon>Enterobacterales</taxon>
        <taxon>Yersiniaceae</taxon>
        <taxon>Yersinia</taxon>
    </lineage>
</organism>
<proteinExistence type="predicted"/>
<evidence type="ECO:0000256" key="1">
    <source>
        <dbReference type="ARBA" id="ARBA00004167"/>
    </source>
</evidence>
<dbReference type="InterPro" id="IPR012902">
    <property type="entry name" value="N_methyl_site"/>
</dbReference>
<protein>
    <recommendedName>
        <fullName evidence="5">Prepilin-type N-terminal cleavage/methylation domain-containing protein</fullName>
    </recommendedName>
</protein>
<keyword evidence="2" id="KW-1133">Transmembrane helix</keyword>
<gene>
    <name evidence="3" type="ORF">ERS137968_00191</name>
</gene>
<dbReference type="Pfam" id="PF07963">
    <property type="entry name" value="N_methyl"/>
    <property type="match status" value="1"/>
</dbReference>
<dbReference type="EMBL" id="CWJL01000001">
    <property type="protein sequence ID" value="CRY63369.1"/>
    <property type="molecule type" value="Genomic_DNA"/>
</dbReference>
<accession>A0ABP1ZLI0</accession>
<dbReference type="Proteomes" id="UP000044625">
    <property type="component" value="Unassembled WGS sequence"/>
</dbReference>
<evidence type="ECO:0000313" key="3">
    <source>
        <dbReference type="EMBL" id="CRY63369.1"/>
    </source>
</evidence>
<dbReference type="NCBIfam" id="TIGR02532">
    <property type="entry name" value="IV_pilin_GFxxxE"/>
    <property type="match status" value="1"/>
</dbReference>
<feature type="transmembrane region" description="Helical" evidence="2">
    <location>
        <begin position="6"/>
        <end position="25"/>
    </location>
</feature>
<evidence type="ECO:0008006" key="5">
    <source>
        <dbReference type="Google" id="ProtNLM"/>
    </source>
</evidence>
<dbReference type="RefSeq" id="WP_082242542.1">
    <property type="nucleotide sequence ID" value="NZ_CAWMMU010000001.1"/>
</dbReference>